<dbReference type="STRING" id="1423744.FC86_GL000633"/>
<dbReference type="PATRIC" id="fig|1423744.4.peg.651"/>
<protein>
    <recommendedName>
        <fullName evidence="5">Prepilin-type N-terminal cleavage/methylation domain-containing protein</fullName>
    </recommendedName>
</protein>
<dbReference type="Proteomes" id="UP000051378">
    <property type="component" value="Unassembled WGS sequence"/>
</dbReference>
<keyword evidence="2" id="KW-0178">Competence</keyword>
<sequence>MKFKGFTLIEAVISLVIILLTLQLTFQLVNLNQRVTNYGTIEKINKSYFYLRISDLLNQYEQVEIDRTKSQNKQVHFIAKKENQISYLSLVLKESVVVLQINDQGYIPVLTEVYNGDFCYNNEKGFSLNVEDSKKRKSQLLFTLKN</sequence>
<evidence type="ECO:0000256" key="1">
    <source>
        <dbReference type="ARBA" id="ARBA00004241"/>
    </source>
</evidence>
<evidence type="ECO:0000313" key="3">
    <source>
        <dbReference type="EMBL" id="KRN03529.1"/>
    </source>
</evidence>
<evidence type="ECO:0008006" key="5">
    <source>
        <dbReference type="Google" id="ProtNLM"/>
    </source>
</evidence>
<organism evidence="3 4">
    <name type="scientific">Holzapfeliella floricola DSM 23037 = JCM 16512</name>
    <dbReference type="NCBI Taxonomy" id="1423744"/>
    <lineage>
        <taxon>Bacteria</taxon>
        <taxon>Bacillati</taxon>
        <taxon>Bacillota</taxon>
        <taxon>Bacilli</taxon>
        <taxon>Lactobacillales</taxon>
        <taxon>Lactobacillaceae</taxon>
        <taxon>Holzapfeliella</taxon>
    </lineage>
</organism>
<gene>
    <name evidence="3" type="ORF">FC86_GL000633</name>
</gene>
<evidence type="ECO:0000256" key="2">
    <source>
        <dbReference type="ARBA" id="ARBA00023287"/>
    </source>
</evidence>
<dbReference type="InterPro" id="IPR012902">
    <property type="entry name" value="N_methyl_site"/>
</dbReference>
<reference evidence="3 4" key="1">
    <citation type="journal article" date="2015" name="Genome Announc.">
        <title>Expanding the biotechnology potential of lactobacilli through comparative genomics of 213 strains and associated genera.</title>
        <authorList>
            <person name="Sun Z."/>
            <person name="Harris H.M."/>
            <person name="McCann A."/>
            <person name="Guo C."/>
            <person name="Argimon S."/>
            <person name="Zhang W."/>
            <person name="Yang X."/>
            <person name="Jeffery I.B."/>
            <person name="Cooney J.C."/>
            <person name="Kagawa T.F."/>
            <person name="Liu W."/>
            <person name="Song Y."/>
            <person name="Salvetti E."/>
            <person name="Wrobel A."/>
            <person name="Rasinkangas P."/>
            <person name="Parkhill J."/>
            <person name="Rea M.C."/>
            <person name="O'Sullivan O."/>
            <person name="Ritari J."/>
            <person name="Douillard F.P."/>
            <person name="Paul Ross R."/>
            <person name="Yang R."/>
            <person name="Briner A.E."/>
            <person name="Felis G.E."/>
            <person name="de Vos W.M."/>
            <person name="Barrangou R."/>
            <person name="Klaenhammer T.R."/>
            <person name="Caufield P.W."/>
            <person name="Cui Y."/>
            <person name="Zhang H."/>
            <person name="O'Toole P.W."/>
        </authorList>
    </citation>
    <scope>NUCLEOTIDE SEQUENCE [LARGE SCALE GENOMIC DNA]</scope>
    <source>
        <strain evidence="3 4">DSM 23037</strain>
    </source>
</reference>
<proteinExistence type="predicted"/>
<name>A0A0R2DHL8_9LACO</name>
<dbReference type="Pfam" id="PF07963">
    <property type="entry name" value="N_methyl"/>
    <property type="match status" value="1"/>
</dbReference>
<keyword evidence="4" id="KW-1185">Reference proteome</keyword>
<dbReference type="AlphaFoldDB" id="A0A0R2DHL8"/>
<dbReference type="EMBL" id="AYZL01000020">
    <property type="protein sequence ID" value="KRN03529.1"/>
    <property type="molecule type" value="Genomic_DNA"/>
</dbReference>
<dbReference type="GO" id="GO:0030420">
    <property type="term" value="P:establishment of competence for transformation"/>
    <property type="evidence" value="ECO:0007669"/>
    <property type="project" value="UniProtKB-KW"/>
</dbReference>
<dbReference type="RefSeq" id="WP_056974852.1">
    <property type="nucleotide sequence ID" value="NZ_AYZL01000020.1"/>
</dbReference>
<comment type="subcellular location">
    <subcellularLocation>
        <location evidence="1">Cell surface</location>
    </subcellularLocation>
</comment>
<dbReference type="GO" id="GO:0009986">
    <property type="term" value="C:cell surface"/>
    <property type="evidence" value="ECO:0007669"/>
    <property type="project" value="UniProtKB-SubCell"/>
</dbReference>
<evidence type="ECO:0000313" key="4">
    <source>
        <dbReference type="Proteomes" id="UP000051378"/>
    </source>
</evidence>
<comment type="caution">
    <text evidence="3">The sequence shown here is derived from an EMBL/GenBank/DDBJ whole genome shotgun (WGS) entry which is preliminary data.</text>
</comment>
<accession>A0A0R2DHL8</accession>